<comment type="similarity">
    <text evidence="2">Belongs to the GerABKC lipoprotein family.</text>
</comment>
<reference evidence="11 13" key="2">
    <citation type="submission" date="2014-01" db="EMBL/GenBank/DDBJ databases">
        <title>Draft genome sequencing of Bacillus alcalophilus CGMCC 1.3604.</title>
        <authorList>
            <person name="Yang J."/>
            <person name="Diao L."/>
            <person name="Yang S."/>
        </authorList>
    </citation>
    <scope>NUCLEOTIDE SEQUENCE [LARGE SCALE GENOMIC DNA]</scope>
    <source>
        <strain evidence="11 13">CGMCC 1.3604</strain>
    </source>
</reference>
<comment type="caution">
    <text evidence="10">The sequence shown here is derived from an EMBL/GenBank/DDBJ whole genome shotgun (WGS) entry which is preliminary data.</text>
</comment>
<evidence type="ECO:0000313" key="10">
    <source>
        <dbReference type="EMBL" id="KGA98682.1"/>
    </source>
</evidence>
<dbReference type="eggNOG" id="ENOG502Z9N7">
    <property type="taxonomic scope" value="Bacteria"/>
</dbReference>
<dbReference type="PANTHER" id="PTHR35789:SF1">
    <property type="entry name" value="SPORE GERMINATION PROTEIN B3"/>
    <property type="match status" value="1"/>
</dbReference>
<keyword evidence="6" id="KW-0564">Palmitate</keyword>
<accession>A0A094YYR4</accession>
<dbReference type="RefSeq" id="WP_003324760.1">
    <property type="nucleotide sequence ID" value="NZ_ALPT02000006.1"/>
</dbReference>
<dbReference type="GO" id="GO:0016020">
    <property type="term" value="C:membrane"/>
    <property type="evidence" value="ECO:0007669"/>
    <property type="project" value="UniProtKB-SubCell"/>
</dbReference>
<keyword evidence="4" id="KW-0732">Signal</keyword>
<dbReference type="Pfam" id="PF25198">
    <property type="entry name" value="Spore_GerAC_N"/>
    <property type="match status" value="1"/>
</dbReference>
<dbReference type="InterPro" id="IPR057336">
    <property type="entry name" value="GerAC_N"/>
</dbReference>
<dbReference type="Pfam" id="PF05504">
    <property type="entry name" value="Spore_GerAC"/>
    <property type="match status" value="1"/>
</dbReference>
<evidence type="ECO:0000256" key="2">
    <source>
        <dbReference type="ARBA" id="ARBA00007886"/>
    </source>
</evidence>
<dbReference type="AlphaFoldDB" id="A0A094YYR4"/>
<dbReference type="Gene3D" id="3.30.300.210">
    <property type="entry name" value="Nutrient germinant receptor protein C, domain 3"/>
    <property type="match status" value="1"/>
</dbReference>
<dbReference type="Proteomes" id="UP000002754">
    <property type="component" value="Unassembled WGS sequence"/>
</dbReference>
<dbReference type="GO" id="GO:0009847">
    <property type="term" value="P:spore germination"/>
    <property type="evidence" value="ECO:0007669"/>
    <property type="project" value="InterPro"/>
</dbReference>
<evidence type="ECO:0000256" key="1">
    <source>
        <dbReference type="ARBA" id="ARBA00004635"/>
    </source>
</evidence>
<keyword evidence="12" id="KW-1185">Reference proteome</keyword>
<evidence type="ECO:0000313" key="11">
    <source>
        <dbReference type="EMBL" id="THG88766.1"/>
    </source>
</evidence>
<keyword evidence="3" id="KW-0309">Germination</keyword>
<keyword evidence="5" id="KW-0472">Membrane</keyword>
<evidence type="ECO:0000256" key="3">
    <source>
        <dbReference type="ARBA" id="ARBA00022544"/>
    </source>
</evidence>
<dbReference type="InterPro" id="IPR008844">
    <property type="entry name" value="Spore_GerAC-like"/>
</dbReference>
<protein>
    <submittedName>
        <fullName evidence="10">Uncharacterized protein</fullName>
    </submittedName>
</protein>
<dbReference type="Proteomes" id="UP000297014">
    <property type="component" value="Unassembled WGS sequence"/>
</dbReference>
<evidence type="ECO:0000313" key="13">
    <source>
        <dbReference type="Proteomes" id="UP000297014"/>
    </source>
</evidence>
<name>A0A094YYR4_ALKAL</name>
<evidence type="ECO:0000313" key="12">
    <source>
        <dbReference type="Proteomes" id="UP000002754"/>
    </source>
</evidence>
<evidence type="ECO:0000256" key="4">
    <source>
        <dbReference type="ARBA" id="ARBA00022729"/>
    </source>
</evidence>
<evidence type="ECO:0000256" key="6">
    <source>
        <dbReference type="ARBA" id="ARBA00023139"/>
    </source>
</evidence>
<evidence type="ECO:0000259" key="9">
    <source>
        <dbReference type="Pfam" id="PF25198"/>
    </source>
</evidence>
<proteinExistence type="inferred from homology"/>
<dbReference type="EMBL" id="ALPT02000006">
    <property type="protein sequence ID" value="KGA98682.1"/>
    <property type="molecule type" value="Genomic_DNA"/>
</dbReference>
<feature type="domain" description="Spore germination GerAC-like C-terminal" evidence="8">
    <location>
        <begin position="226"/>
        <end position="386"/>
    </location>
</feature>
<dbReference type="EMBL" id="JALP01000313">
    <property type="protein sequence ID" value="THG88766.1"/>
    <property type="molecule type" value="Genomic_DNA"/>
</dbReference>
<evidence type="ECO:0000256" key="7">
    <source>
        <dbReference type="ARBA" id="ARBA00023288"/>
    </source>
</evidence>
<dbReference type="InterPro" id="IPR038501">
    <property type="entry name" value="Spore_GerAC_C_sf"/>
</dbReference>
<dbReference type="NCBIfam" id="TIGR02887">
    <property type="entry name" value="spore_ger_x_C"/>
    <property type="match status" value="1"/>
</dbReference>
<dbReference type="PROSITE" id="PS51257">
    <property type="entry name" value="PROKAR_LIPOPROTEIN"/>
    <property type="match status" value="1"/>
</dbReference>
<feature type="domain" description="Spore germination protein N-terminal" evidence="9">
    <location>
        <begin position="23"/>
        <end position="195"/>
    </location>
</feature>
<dbReference type="STRING" id="1218173.BALCAV_0202720"/>
<organism evidence="10 12">
    <name type="scientific">Alkalihalobacillus alcalophilus ATCC 27647 = CGMCC 1.3604</name>
    <dbReference type="NCBI Taxonomy" id="1218173"/>
    <lineage>
        <taxon>Bacteria</taxon>
        <taxon>Bacillati</taxon>
        <taxon>Bacillota</taxon>
        <taxon>Bacilli</taxon>
        <taxon>Bacillales</taxon>
        <taxon>Bacillaceae</taxon>
        <taxon>Alkalihalobacillus</taxon>
    </lineage>
</organism>
<sequence length="401" mass="45387">MRVARGTLVYLCLLCLLSGCWSKTELNEIGIVTAIGIDLIDDEYIISVQILNPSEIAQIASSNQIPVYVYSIKANSILEAIKKMSTIVSREIYIAHTRMVIIGEGLAVNGISHILDFFTRYNELRPDFYLVIAKDYRAEEIMSVLTPLEKIPANKMYTSMILSERIWAPTRGVQIDELINTILSEGMEPVLTGITLYKSGESEGDSESNVKNVNQYEDLQLTPFSVFRQDRLIGWLTEQESKGVNYLNADVISTVGPIDCQEENRNFTTEVTSAKADVISKIVSGKPVFLVNITLAAELKETSCQIDPTNKESLKKYEQLMIKELRHTLGQTFAAVEHYQTDFLGLGNLLKRQQPSYWEENKQNWQEQLSKLSVEYQLDVTIKRIGTTTKPYQFEKIENGN</sequence>
<gene>
    <name evidence="11" type="ORF">AJ85_00120</name>
    <name evidence="10" type="ORF">BALCAV_0202720</name>
</gene>
<reference evidence="10 12" key="1">
    <citation type="journal article" date="2014" name="Genome Announc.">
        <title>Draft Genome Sequence of Bacillus alcalophilus AV1934, a Classic Alkaliphile Isolated from Human Feces in 1934.</title>
        <authorList>
            <person name="Attie O."/>
            <person name="Jayaprakash A."/>
            <person name="Shah H."/>
            <person name="Paulsen I.T."/>
            <person name="Morino M."/>
            <person name="Takahashi Y."/>
            <person name="Narumi I."/>
            <person name="Sachidanandam R."/>
            <person name="Satoh K."/>
            <person name="Ito M."/>
            <person name="Krulwich T.A."/>
        </authorList>
    </citation>
    <scope>NUCLEOTIDE SEQUENCE [LARGE SCALE GENOMIC DNA]</scope>
    <source>
        <strain evidence="10 12">AV1934</strain>
    </source>
</reference>
<comment type="subcellular location">
    <subcellularLocation>
        <location evidence="1">Membrane</location>
        <topology evidence="1">Lipid-anchor</topology>
    </subcellularLocation>
</comment>
<dbReference type="PANTHER" id="PTHR35789">
    <property type="entry name" value="SPORE GERMINATION PROTEIN B3"/>
    <property type="match status" value="1"/>
</dbReference>
<evidence type="ECO:0000256" key="5">
    <source>
        <dbReference type="ARBA" id="ARBA00023136"/>
    </source>
</evidence>
<dbReference type="InterPro" id="IPR046953">
    <property type="entry name" value="Spore_GerAC-like_C"/>
</dbReference>
<evidence type="ECO:0000259" key="8">
    <source>
        <dbReference type="Pfam" id="PF05504"/>
    </source>
</evidence>
<keyword evidence="7" id="KW-0449">Lipoprotein</keyword>